<protein>
    <submittedName>
        <fullName evidence="6">PGF-CTERM sorting domain-containing protein</fullName>
    </submittedName>
</protein>
<dbReference type="InterPro" id="IPR055706">
    <property type="entry name" value="Slg1/2_DUF7282"/>
</dbReference>
<feature type="domain" description="PGF-CTERM archaeal protein-sorting signal" evidence="4">
    <location>
        <begin position="666"/>
        <end position="687"/>
    </location>
</feature>
<feature type="region of interest" description="Disordered" evidence="2">
    <location>
        <begin position="615"/>
        <end position="641"/>
    </location>
</feature>
<evidence type="ECO:0000313" key="6">
    <source>
        <dbReference type="EMBL" id="MFD1645810.1"/>
    </source>
</evidence>
<dbReference type="InterPro" id="IPR026371">
    <property type="entry name" value="PGF_CTERM"/>
</dbReference>
<dbReference type="Proteomes" id="UP001597034">
    <property type="component" value="Unassembled WGS sequence"/>
</dbReference>
<evidence type="ECO:0000256" key="3">
    <source>
        <dbReference type="SAM" id="Phobius"/>
    </source>
</evidence>
<keyword evidence="3" id="KW-0472">Membrane</keyword>
<feature type="domain" description="DUF7282" evidence="5">
    <location>
        <begin position="152"/>
        <end position="265"/>
    </location>
</feature>
<sequence>MRDRLTVLIVVVALCTSAVAGVAAAGTDTTAEANHASVTFEAQTSGGHTVTVDEVTLAEGGFVTIHDASVTEGTVFGSVLGTSSYLEAGTHENVTITLDDPLSEDATLVAMPHRDTDGDRSYSFVASNGETDGPYTTDGSAVVDTAAITVSATVSMADGVVANDTVVVDRVELSEGGFVTVHDATVTEGQVFESIRGTSQYLEAGVHENVRITLEEPLTENTTLVPMAHKDTDGDGTYTFAESEGAADGPYTADGRAVVDTAVVTIGTEATVRFANQSTGGERVVVDEVFLPEGGFVTVHDATVTEGAVFESIRGTSQYLAPGTHEDVEVILDEPVTEGTTLVPMAHKDTDGDQTYTFEESEGADDGPYTADGAAVVDTGVVTLSASVSMADQTSDGRTVVVEDVDLAEGGFVTIHDSSLFAGAVFESVLGTSEYLEAGHHEEVTVTLDRPVRSTQTLVPMAHMDSDGDGTYTFAESEGAADGPYTYDGGAVVDTARVQVGAFVEMNDQETDGTTVVVDSVTLQDGGFVTVHDATVTEGAVFESIRGTSEYLGPGTHENVEIALDAPLEEDSTLVPMAHHDSDGDETYTFAESEGAADGPYVYDGGAVVDTASATVTGGMDGGTETDSEEDPMETTAMDDGTTMMEETEMQETDGGDGESGDGGSPGFGIAVALVALVAAAGLARRRAGR</sequence>
<keyword evidence="7" id="KW-1185">Reference proteome</keyword>
<feature type="domain" description="DUF7282" evidence="5">
    <location>
        <begin position="504"/>
        <end position="615"/>
    </location>
</feature>
<feature type="compositionally biased region" description="Acidic residues" evidence="2">
    <location>
        <begin position="624"/>
        <end position="633"/>
    </location>
</feature>
<keyword evidence="3" id="KW-0812">Transmembrane</keyword>
<feature type="transmembrane region" description="Helical" evidence="3">
    <location>
        <begin position="667"/>
        <end position="684"/>
    </location>
</feature>
<evidence type="ECO:0000256" key="1">
    <source>
        <dbReference type="ARBA" id="ARBA00022729"/>
    </source>
</evidence>
<dbReference type="Pfam" id="PF18204">
    <property type="entry name" value="PGF-CTERM"/>
    <property type="match status" value="1"/>
</dbReference>
<accession>A0ABD6DHN4</accession>
<gene>
    <name evidence="6" type="ORF">ACFSBL_08955</name>
</gene>
<dbReference type="GO" id="GO:0005886">
    <property type="term" value="C:plasma membrane"/>
    <property type="evidence" value="ECO:0007669"/>
    <property type="project" value="UniProtKB-SubCell"/>
</dbReference>
<dbReference type="EMBL" id="JBHUDO010000002">
    <property type="protein sequence ID" value="MFD1645810.1"/>
    <property type="molecule type" value="Genomic_DNA"/>
</dbReference>
<evidence type="ECO:0000256" key="2">
    <source>
        <dbReference type="SAM" id="MobiDB-lite"/>
    </source>
</evidence>
<keyword evidence="3" id="KW-1133">Transmembrane helix</keyword>
<feature type="domain" description="DUF7282" evidence="5">
    <location>
        <begin position="36"/>
        <end position="149"/>
    </location>
</feature>
<evidence type="ECO:0000313" key="7">
    <source>
        <dbReference type="Proteomes" id="UP001597034"/>
    </source>
</evidence>
<dbReference type="AlphaFoldDB" id="A0ABD6DHN4"/>
<reference evidence="6 7" key="1">
    <citation type="journal article" date="2019" name="Int. J. Syst. Evol. Microbiol.">
        <title>The Global Catalogue of Microorganisms (GCM) 10K type strain sequencing project: providing services to taxonomists for standard genome sequencing and annotation.</title>
        <authorList>
            <consortium name="The Broad Institute Genomics Platform"/>
            <consortium name="The Broad Institute Genome Sequencing Center for Infectious Disease"/>
            <person name="Wu L."/>
            <person name="Ma J."/>
        </authorList>
    </citation>
    <scope>NUCLEOTIDE SEQUENCE [LARGE SCALE GENOMIC DNA]</scope>
    <source>
        <strain evidence="6 7">CGMCC 1.10390</strain>
    </source>
</reference>
<dbReference type="GO" id="GO:0030115">
    <property type="term" value="C:S-layer"/>
    <property type="evidence" value="ECO:0007669"/>
    <property type="project" value="UniProtKB-SubCell"/>
</dbReference>
<comment type="caution">
    <text evidence="6">The sequence shown here is derived from an EMBL/GenBank/DDBJ whole genome shotgun (WGS) entry which is preliminary data.</text>
</comment>
<evidence type="ECO:0000259" key="5">
    <source>
        <dbReference type="Pfam" id="PF23951"/>
    </source>
</evidence>
<proteinExistence type="predicted"/>
<organism evidence="6 7">
    <name type="scientific">Haloarchaeobius litoreus</name>
    <dbReference type="NCBI Taxonomy" id="755306"/>
    <lineage>
        <taxon>Archaea</taxon>
        <taxon>Methanobacteriati</taxon>
        <taxon>Methanobacteriota</taxon>
        <taxon>Stenosarchaea group</taxon>
        <taxon>Halobacteria</taxon>
        <taxon>Halobacteriales</taxon>
        <taxon>Halorubellaceae</taxon>
        <taxon>Haloarchaeobius</taxon>
    </lineage>
</organism>
<dbReference type="RefSeq" id="WP_256398670.1">
    <property type="nucleotide sequence ID" value="NZ_JANHJR010000001.1"/>
</dbReference>
<dbReference type="Pfam" id="PF23951">
    <property type="entry name" value="DUF7282"/>
    <property type="match status" value="5"/>
</dbReference>
<feature type="domain" description="DUF7282" evidence="5">
    <location>
        <begin position="386"/>
        <end position="498"/>
    </location>
</feature>
<evidence type="ECO:0000259" key="4">
    <source>
        <dbReference type="Pfam" id="PF18204"/>
    </source>
</evidence>
<name>A0ABD6DHN4_9EURY</name>
<dbReference type="NCBIfam" id="TIGR04126">
    <property type="entry name" value="PGF_CTERM"/>
    <property type="match status" value="1"/>
</dbReference>
<feature type="domain" description="DUF7282" evidence="5">
    <location>
        <begin position="270"/>
        <end position="383"/>
    </location>
</feature>
<keyword evidence="1" id="KW-0732">Signal</keyword>